<name>A0A7S2HAW9_9STRA</name>
<sequence>MKTLISTSMTAVLAGQTVLGFAPTGTRLSKRAAFSRLYSSMEEKLEKKKELERLFSLQVTNEMAASQVYLSASIWCDQNDLVGMASFMLSESSEERDHALAFVDFAMKRDIPVRLESVPAPPADWDTPEELWSDLMKVEKQNTAALMHLASVSQDVGDFAISTFLMPYHMEQVDSEDKLGTILAKVRDENQTPGLLRQLDTELGHESK</sequence>
<dbReference type="AlphaFoldDB" id="A0A7S2HAW9"/>
<evidence type="ECO:0000256" key="1">
    <source>
        <dbReference type="ARBA" id="ARBA00007513"/>
    </source>
</evidence>
<reference evidence="9" key="1">
    <citation type="submission" date="2021-01" db="EMBL/GenBank/DDBJ databases">
        <authorList>
            <person name="Corre E."/>
            <person name="Pelletier E."/>
            <person name="Niang G."/>
            <person name="Scheremetjew M."/>
            <person name="Finn R."/>
            <person name="Kale V."/>
            <person name="Holt S."/>
            <person name="Cochrane G."/>
            <person name="Meng A."/>
            <person name="Brown T."/>
            <person name="Cohen L."/>
        </authorList>
    </citation>
    <scope>NUCLEOTIDE SEQUENCE</scope>
    <source>
        <strain evidence="9">CCMP826</strain>
    </source>
</reference>
<keyword evidence="4 7" id="KW-0560">Oxidoreductase</keyword>
<feature type="binding site" evidence="6">
    <location>
        <position position="98"/>
    </location>
    <ligand>
        <name>Fe cation</name>
        <dbReference type="ChEBI" id="CHEBI:24875"/>
        <label>1</label>
    </ligand>
</feature>
<dbReference type="InterPro" id="IPR009040">
    <property type="entry name" value="Ferritin-like_diiron"/>
</dbReference>
<feature type="domain" description="Ferritin-like diiron" evidence="8">
    <location>
        <begin position="45"/>
        <end position="190"/>
    </location>
</feature>
<dbReference type="GO" id="GO:0004322">
    <property type="term" value="F:ferroxidase activity"/>
    <property type="evidence" value="ECO:0007669"/>
    <property type="project" value="UniProtKB-EC"/>
</dbReference>
<feature type="binding site" evidence="6">
    <location>
        <position position="95"/>
    </location>
    <ligand>
        <name>Fe cation</name>
        <dbReference type="ChEBI" id="CHEBI:24875"/>
        <label>1</label>
    </ligand>
</feature>
<comment type="function">
    <text evidence="7">Stores iron in a soluble, non-toxic, readily available form. Important for iron homeostasis. Iron is taken up in the ferrous form and deposited as ferric hydroxides after oxidation.</text>
</comment>
<gene>
    <name evidence="9" type="ORF">HTAM1171_LOCUS4537</name>
</gene>
<dbReference type="Pfam" id="PF00210">
    <property type="entry name" value="Ferritin"/>
    <property type="match status" value="1"/>
</dbReference>
<dbReference type="PANTHER" id="PTHR11431">
    <property type="entry name" value="FERRITIN"/>
    <property type="match status" value="1"/>
</dbReference>
<keyword evidence="3 6" id="KW-0479">Metal-binding</keyword>
<dbReference type="InterPro" id="IPR041719">
    <property type="entry name" value="Ferritin_prok"/>
</dbReference>
<dbReference type="GO" id="GO:0006826">
    <property type="term" value="P:iron ion transport"/>
    <property type="evidence" value="ECO:0007669"/>
    <property type="project" value="InterPro"/>
</dbReference>
<dbReference type="InterPro" id="IPR008331">
    <property type="entry name" value="Ferritin_DPS_dom"/>
</dbReference>
<dbReference type="Gene3D" id="1.20.1260.10">
    <property type="match status" value="1"/>
</dbReference>
<comment type="catalytic activity">
    <reaction evidence="7">
        <text>4 Fe(2+) + O2 + 4 H(+) = 4 Fe(3+) + 2 H2O</text>
        <dbReference type="Rhea" id="RHEA:11148"/>
        <dbReference type="ChEBI" id="CHEBI:15377"/>
        <dbReference type="ChEBI" id="CHEBI:15378"/>
        <dbReference type="ChEBI" id="CHEBI:15379"/>
        <dbReference type="ChEBI" id="CHEBI:29033"/>
        <dbReference type="ChEBI" id="CHEBI:29034"/>
        <dbReference type="EC" id="1.16.3.1"/>
    </reaction>
</comment>
<keyword evidence="5 6" id="KW-0408">Iron</keyword>
<comment type="similarity">
    <text evidence="1 7">Belongs to the ferritin family.</text>
</comment>
<proteinExistence type="inferred from homology"/>
<dbReference type="GO" id="GO:0005737">
    <property type="term" value="C:cytoplasm"/>
    <property type="evidence" value="ECO:0007669"/>
    <property type="project" value="TreeGrafter"/>
</dbReference>
<accession>A0A7S2HAW9</accession>
<dbReference type="GO" id="GO:0008198">
    <property type="term" value="F:ferrous iron binding"/>
    <property type="evidence" value="ECO:0007669"/>
    <property type="project" value="TreeGrafter"/>
</dbReference>
<dbReference type="EMBL" id="HBGV01007446">
    <property type="protein sequence ID" value="CAD9485503.1"/>
    <property type="molecule type" value="Transcribed_RNA"/>
</dbReference>
<dbReference type="InterPro" id="IPR001519">
    <property type="entry name" value="Ferritin"/>
</dbReference>
<keyword evidence="2 7" id="KW-0409">Iron storage</keyword>
<evidence type="ECO:0000256" key="5">
    <source>
        <dbReference type="ARBA" id="ARBA00023004"/>
    </source>
</evidence>
<evidence type="ECO:0000256" key="4">
    <source>
        <dbReference type="ARBA" id="ARBA00023002"/>
    </source>
</evidence>
<feature type="binding site" evidence="6">
    <location>
        <position position="62"/>
    </location>
    <ligand>
        <name>Fe cation</name>
        <dbReference type="ChEBI" id="CHEBI:24875"/>
        <label>1</label>
    </ligand>
</feature>
<dbReference type="EC" id="1.16.3.1" evidence="7"/>
<evidence type="ECO:0000256" key="2">
    <source>
        <dbReference type="ARBA" id="ARBA00022434"/>
    </source>
</evidence>
<dbReference type="PANTHER" id="PTHR11431:SF127">
    <property type="entry name" value="BACTERIAL NON-HEME FERRITIN"/>
    <property type="match status" value="1"/>
</dbReference>
<feature type="binding site" evidence="6">
    <location>
        <position position="139"/>
    </location>
    <ligand>
        <name>Fe cation</name>
        <dbReference type="ChEBI" id="CHEBI:24875"/>
        <label>1</label>
    </ligand>
</feature>
<dbReference type="GO" id="GO:0006879">
    <property type="term" value="P:intracellular iron ion homeostasis"/>
    <property type="evidence" value="ECO:0007669"/>
    <property type="project" value="UniProtKB-KW"/>
</dbReference>
<evidence type="ECO:0000256" key="6">
    <source>
        <dbReference type="PIRSR" id="PIRSR601519-1"/>
    </source>
</evidence>
<dbReference type="PROSITE" id="PS50905">
    <property type="entry name" value="FERRITIN_LIKE"/>
    <property type="match status" value="1"/>
</dbReference>
<evidence type="ECO:0000259" key="8">
    <source>
        <dbReference type="PROSITE" id="PS50905"/>
    </source>
</evidence>
<organism evidence="9">
    <name type="scientific">Helicotheca tamesis</name>
    <dbReference type="NCBI Taxonomy" id="374047"/>
    <lineage>
        <taxon>Eukaryota</taxon>
        <taxon>Sar</taxon>
        <taxon>Stramenopiles</taxon>
        <taxon>Ochrophyta</taxon>
        <taxon>Bacillariophyta</taxon>
        <taxon>Mediophyceae</taxon>
        <taxon>Lithodesmiophycidae</taxon>
        <taxon>Lithodesmiales</taxon>
        <taxon>Lithodesmiaceae</taxon>
        <taxon>Helicotheca</taxon>
    </lineage>
</organism>
<dbReference type="InterPro" id="IPR012347">
    <property type="entry name" value="Ferritin-like"/>
</dbReference>
<evidence type="ECO:0000313" key="9">
    <source>
        <dbReference type="EMBL" id="CAD9485503.1"/>
    </source>
</evidence>
<evidence type="ECO:0000256" key="3">
    <source>
        <dbReference type="ARBA" id="ARBA00022723"/>
    </source>
</evidence>
<feature type="binding site" evidence="6">
    <location>
        <position position="172"/>
    </location>
    <ligand>
        <name>Fe cation</name>
        <dbReference type="ChEBI" id="CHEBI:24875"/>
        <label>1</label>
    </ligand>
</feature>
<dbReference type="SUPFAM" id="SSF47240">
    <property type="entry name" value="Ferritin-like"/>
    <property type="match status" value="1"/>
</dbReference>
<dbReference type="CDD" id="cd01055">
    <property type="entry name" value="Nonheme_Ferritin"/>
    <property type="match status" value="1"/>
</dbReference>
<dbReference type="InterPro" id="IPR009078">
    <property type="entry name" value="Ferritin-like_SF"/>
</dbReference>
<protein>
    <recommendedName>
        <fullName evidence="7">Ferritin</fullName>
        <ecNumber evidence="7">1.16.3.1</ecNumber>
    </recommendedName>
</protein>
<evidence type="ECO:0000256" key="7">
    <source>
        <dbReference type="RuleBase" id="RU361145"/>
    </source>
</evidence>
<dbReference type="GO" id="GO:0008199">
    <property type="term" value="F:ferric iron binding"/>
    <property type="evidence" value="ECO:0007669"/>
    <property type="project" value="InterPro"/>
</dbReference>